<protein>
    <submittedName>
        <fullName evidence="2">Uncharacterized protein</fullName>
    </submittedName>
</protein>
<evidence type="ECO:0000256" key="1">
    <source>
        <dbReference type="SAM" id="MobiDB-lite"/>
    </source>
</evidence>
<accession>A0A195EGB7</accession>
<sequence>MSEIGLFIKLSDSVEFLCIRAYQPPPYKYSITKGRITRGERNGAVRSLHRDSALRRRRVGEKGGGNSAKGPGFFFFRPRYTAASVTAERDEGEGGRGGDIRLRYRQQPRPTSTLAPFPSPSSPSSPMKPSSFVATHPGAFAPALTSSRK</sequence>
<gene>
    <name evidence="2" type="ORF">ALC57_03288</name>
</gene>
<organism evidence="2 3">
    <name type="scientific">Trachymyrmex cornetzi</name>
    <dbReference type="NCBI Taxonomy" id="471704"/>
    <lineage>
        <taxon>Eukaryota</taxon>
        <taxon>Metazoa</taxon>
        <taxon>Ecdysozoa</taxon>
        <taxon>Arthropoda</taxon>
        <taxon>Hexapoda</taxon>
        <taxon>Insecta</taxon>
        <taxon>Pterygota</taxon>
        <taxon>Neoptera</taxon>
        <taxon>Endopterygota</taxon>
        <taxon>Hymenoptera</taxon>
        <taxon>Apocrita</taxon>
        <taxon>Aculeata</taxon>
        <taxon>Formicoidea</taxon>
        <taxon>Formicidae</taxon>
        <taxon>Myrmicinae</taxon>
        <taxon>Trachymyrmex</taxon>
    </lineage>
</organism>
<evidence type="ECO:0000313" key="2">
    <source>
        <dbReference type="EMBL" id="KYN26947.1"/>
    </source>
</evidence>
<keyword evidence="3" id="KW-1185">Reference proteome</keyword>
<evidence type="ECO:0000313" key="3">
    <source>
        <dbReference type="Proteomes" id="UP000078492"/>
    </source>
</evidence>
<proteinExistence type="predicted"/>
<feature type="region of interest" description="Disordered" evidence="1">
    <location>
        <begin position="50"/>
        <end position="72"/>
    </location>
</feature>
<dbReference type="Proteomes" id="UP000078492">
    <property type="component" value="Unassembled WGS sequence"/>
</dbReference>
<reference evidence="2 3" key="1">
    <citation type="submission" date="2015-09" db="EMBL/GenBank/DDBJ databases">
        <title>Trachymyrmex cornetzi WGS genome.</title>
        <authorList>
            <person name="Nygaard S."/>
            <person name="Hu H."/>
            <person name="Boomsma J."/>
            <person name="Zhang G."/>
        </authorList>
    </citation>
    <scope>NUCLEOTIDE SEQUENCE [LARGE SCALE GENOMIC DNA]</scope>
    <source>
        <strain evidence="2">Tcor2-1</strain>
        <tissue evidence="2">Whole body</tissue>
    </source>
</reference>
<dbReference type="AlphaFoldDB" id="A0A195EGB7"/>
<dbReference type="EMBL" id="KQ978957">
    <property type="protein sequence ID" value="KYN26947.1"/>
    <property type="molecule type" value="Genomic_DNA"/>
</dbReference>
<feature type="compositionally biased region" description="Basic and acidic residues" evidence="1">
    <location>
        <begin position="87"/>
        <end position="102"/>
    </location>
</feature>
<name>A0A195EGB7_9HYME</name>
<feature type="region of interest" description="Disordered" evidence="1">
    <location>
        <begin position="85"/>
        <end position="149"/>
    </location>
</feature>